<gene>
    <name evidence="7" type="ORF">A1O9_01081</name>
</gene>
<dbReference type="PANTHER" id="PTHR36206:SF16">
    <property type="entry name" value="TRANSCRIPTION FACTOR DOMAIN-CONTAINING PROTEIN-RELATED"/>
    <property type="match status" value="1"/>
</dbReference>
<name>A0A072Q596_9EURO</name>
<dbReference type="PANTHER" id="PTHR36206">
    <property type="entry name" value="ASPERCRYPTIN BIOSYNTHESIS CLUSTER-SPECIFIC TRANSCRIPTION REGULATOR ATNN-RELATED"/>
    <property type="match status" value="1"/>
</dbReference>
<keyword evidence="6" id="KW-0539">Nucleus</keyword>
<dbReference type="AlphaFoldDB" id="A0A072Q596"/>
<feature type="non-terminal residue" evidence="7">
    <location>
        <position position="210"/>
    </location>
</feature>
<reference evidence="7 8" key="1">
    <citation type="submission" date="2013-03" db="EMBL/GenBank/DDBJ databases">
        <title>The Genome Sequence of Exophiala aquamarina CBS 119918.</title>
        <authorList>
            <consortium name="The Broad Institute Genomics Platform"/>
            <person name="Cuomo C."/>
            <person name="de Hoog S."/>
            <person name="Gorbushina A."/>
            <person name="Walker B."/>
            <person name="Young S.K."/>
            <person name="Zeng Q."/>
            <person name="Gargeya S."/>
            <person name="Fitzgerald M."/>
            <person name="Haas B."/>
            <person name="Abouelleil A."/>
            <person name="Allen A.W."/>
            <person name="Alvarado L."/>
            <person name="Arachchi H.M."/>
            <person name="Berlin A.M."/>
            <person name="Chapman S.B."/>
            <person name="Gainer-Dewar J."/>
            <person name="Goldberg J."/>
            <person name="Griggs A."/>
            <person name="Gujja S."/>
            <person name="Hansen M."/>
            <person name="Howarth C."/>
            <person name="Imamovic A."/>
            <person name="Ireland A."/>
            <person name="Larimer J."/>
            <person name="McCowan C."/>
            <person name="Murphy C."/>
            <person name="Pearson M."/>
            <person name="Poon T.W."/>
            <person name="Priest M."/>
            <person name="Roberts A."/>
            <person name="Saif S."/>
            <person name="Shea T."/>
            <person name="Sisk P."/>
            <person name="Sykes S."/>
            <person name="Wortman J."/>
            <person name="Nusbaum C."/>
            <person name="Birren B."/>
        </authorList>
    </citation>
    <scope>NUCLEOTIDE SEQUENCE [LARGE SCALE GENOMIC DNA]</scope>
    <source>
        <strain evidence="7 8">CBS 119918</strain>
    </source>
</reference>
<feature type="non-terminal residue" evidence="7">
    <location>
        <position position="1"/>
    </location>
</feature>
<comment type="caution">
    <text evidence="7">The sequence shown here is derived from an EMBL/GenBank/DDBJ whole genome shotgun (WGS) entry which is preliminary data.</text>
</comment>
<dbReference type="GO" id="GO:0046872">
    <property type="term" value="F:metal ion binding"/>
    <property type="evidence" value="ECO:0007669"/>
    <property type="project" value="UniProtKB-KW"/>
</dbReference>
<dbReference type="GO" id="GO:0003677">
    <property type="term" value="F:DNA binding"/>
    <property type="evidence" value="ECO:0007669"/>
    <property type="project" value="UniProtKB-KW"/>
</dbReference>
<keyword evidence="4" id="KW-0238">DNA-binding</keyword>
<dbReference type="RefSeq" id="XP_013265695.1">
    <property type="nucleotide sequence ID" value="XM_013410241.1"/>
</dbReference>
<keyword evidence="3" id="KW-0805">Transcription regulation</keyword>
<evidence type="ECO:0000256" key="2">
    <source>
        <dbReference type="ARBA" id="ARBA00022833"/>
    </source>
</evidence>
<evidence type="ECO:0000313" key="8">
    <source>
        <dbReference type="Proteomes" id="UP000027920"/>
    </source>
</evidence>
<organism evidence="7 8">
    <name type="scientific">Exophiala aquamarina CBS 119918</name>
    <dbReference type="NCBI Taxonomy" id="1182545"/>
    <lineage>
        <taxon>Eukaryota</taxon>
        <taxon>Fungi</taxon>
        <taxon>Dikarya</taxon>
        <taxon>Ascomycota</taxon>
        <taxon>Pezizomycotina</taxon>
        <taxon>Eurotiomycetes</taxon>
        <taxon>Chaetothyriomycetidae</taxon>
        <taxon>Chaetothyriales</taxon>
        <taxon>Herpotrichiellaceae</taxon>
        <taxon>Exophiala</taxon>
    </lineage>
</organism>
<keyword evidence="8" id="KW-1185">Reference proteome</keyword>
<dbReference type="HOGENOM" id="CLU_1312748_0_0_1"/>
<dbReference type="STRING" id="1182545.A0A072Q596"/>
<sequence>PLSEDIVRQHRFLQAAMSTWLETYTASLETLQRTTRSPLSLGIPLLRIFHTMVSIQVATMLSTSETCFDEFTSAFTSILAQAVEIYRKASEIHHRSFSNDGRITGFSFTIDIGTIPPLSYVALKCRVPWLRRQAIALLLAAPHREGIWDGVVIAHNTQKVITLEENGFFDHLNLEFDCRPFDPPVEKHQQDLAQVPCLPERSRFRHVKVI</sequence>
<evidence type="ECO:0000256" key="3">
    <source>
        <dbReference type="ARBA" id="ARBA00023015"/>
    </source>
</evidence>
<dbReference type="GeneID" id="25276029"/>
<accession>A0A072Q596</accession>
<evidence type="ECO:0000256" key="4">
    <source>
        <dbReference type="ARBA" id="ARBA00023125"/>
    </source>
</evidence>
<keyword evidence="2" id="KW-0862">Zinc</keyword>
<evidence type="ECO:0000256" key="6">
    <source>
        <dbReference type="ARBA" id="ARBA00023242"/>
    </source>
</evidence>
<evidence type="ECO:0000256" key="5">
    <source>
        <dbReference type="ARBA" id="ARBA00023163"/>
    </source>
</evidence>
<proteinExistence type="predicted"/>
<evidence type="ECO:0000313" key="7">
    <source>
        <dbReference type="EMBL" id="KEF63105.1"/>
    </source>
</evidence>
<keyword evidence="5" id="KW-0804">Transcription</keyword>
<evidence type="ECO:0000256" key="1">
    <source>
        <dbReference type="ARBA" id="ARBA00022723"/>
    </source>
</evidence>
<dbReference type="OrthoDB" id="2593732at2759"/>
<dbReference type="EMBL" id="AMGV01000001">
    <property type="protein sequence ID" value="KEF63105.1"/>
    <property type="molecule type" value="Genomic_DNA"/>
</dbReference>
<dbReference type="Proteomes" id="UP000027920">
    <property type="component" value="Unassembled WGS sequence"/>
</dbReference>
<protein>
    <submittedName>
        <fullName evidence="7">Uncharacterized protein</fullName>
    </submittedName>
</protein>
<dbReference type="InterPro" id="IPR052360">
    <property type="entry name" value="Transcr_Regulatory_Proteins"/>
</dbReference>
<dbReference type="VEuPathDB" id="FungiDB:A1O9_01081"/>
<keyword evidence="1" id="KW-0479">Metal-binding</keyword>